<protein>
    <submittedName>
        <fullName evidence="2">Uncharacterized protein</fullName>
    </submittedName>
</protein>
<feature type="transmembrane region" description="Helical" evidence="1">
    <location>
        <begin position="12"/>
        <end position="30"/>
    </location>
</feature>
<organism evidence="2">
    <name type="scientific">Anguilla anguilla</name>
    <name type="common">European freshwater eel</name>
    <name type="synonym">Muraena anguilla</name>
    <dbReference type="NCBI Taxonomy" id="7936"/>
    <lineage>
        <taxon>Eukaryota</taxon>
        <taxon>Metazoa</taxon>
        <taxon>Chordata</taxon>
        <taxon>Craniata</taxon>
        <taxon>Vertebrata</taxon>
        <taxon>Euteleostomi</taxon>
        <taxon>Actinopterygii</taxon>
        <taxon>Neopterygii</taxon>
        <taxon>Teleostei</taxon>
        <taxon>Anguilliformes</taxon>
        <taxon>Anguillidae</taxon>
        <taxon>Anguilla</taxon>
    </lineage>
</organism>
<dbReference type="AlphaFoldDB" id="A0A0E9XKD8"/>
<accession>A0A0E9XKD8</accession>
<reference evidence="2" key="1">
    <citation type="submission" date="2014-11" db="EMBL/GenBank/DDBJ databases">
        <authorList>
            <person name="Amaro Gonzalez C."/>
        </authorList>
    </citation>
    <scope>NUCLEOTIDE SEQUENCE</scope>
</reference>
<name>A0A0E9XKD8_ANGAN</name>
<keyword evidence="1" id="KW-0812">Transmembrane</keyword>
<keyword evidence="1" id="KW-0472">Membrane</keyword>
<dbReference type="EMBL" id="GBXM01006419">
    <property type="protein sequence ID" value="JAI02159.1"/>
    <property type="molecule type" value="Transcribed_RNA"/>
</dbReference>
<feature type="transmembrane region" description="Helical" evidence="1">
    <location>
        <begin position="69"/>
        <end position="89"/>
    </location>
</feature>
<feature type="transmembrane region" description="Helical" evidence="1">
    <location>
        <begin position="42"/>
        <end position="62"/>
    </location>
</feature>
<evidence type="ECO:0000313" key="2">
    <source>
        <dbReference type="EMBL" id="JAI02159.1"/>
    </source>
</evidence>
<sequence>MQCTTVLETAGDVTVCFLGFFLGFLCHQLQLFSLDKPPVVSFFFKTFQTAVLYISSFCSFLLNEFFCSLSLPTFSCFSAFSLVFMVVHAF</sequence>
<proteinExistence type="predicted"/>
<keyword evidence="1" id="KW-1133">Transmembrane helix</keyword>
<reference evidence="2" key="2">
    <citation type="journal article" date="2015" name="Fish Shellfish Immunol.">
        <title>Early steps in the European eel (Anguilla anguilla)-Vibrio vulnificus interaction in the gills: Role of the RtxA13 toxin.</title>
        <authorList>
            <person name="Callol A."/>
            <person name="Pajuelo D."/>
            <person name="Ebbesson L."/>
            <person name="Teles M."/>
            <person name="MacKenzie S."/>
            <person name="Amaro C."/>
        </authorList>
    </citation>
    <scope>NUCLEOTIDE SEQUENCE</scope>
</reference>
<evidence type="ECO:0000256" key="1">
    <source>
        <dbReference type="SAM" id="Phobius"/>
    </source>
</evidence>